<dbReference type="EMBL" id="JAUSUD010000001">
    <property type="protein sequence ID" value="MDQ0228868.1"/>
    <property type="molecule type" value="Genomic_DNA"/>
</dbReference>
<accession>A0ABT9Z9D3</accession>
<keyword evidence="1" id="KW-0233">DNA recombination</keyword>
<dbReference type="Gene3D" id="1.10.443.10">
    <property type="entry name" value="Intergrase catalytic core"/>
    <property type="match status" value="1"/>
</dbReference>
<evidence type="ECO:0008006" key="4">
    <source>
        <dbReference type="Google" id="ProtNLM"/>
    </source>
</evidence>
<dbReference type="Proteomes" id="UP001234495">
    <property type="component" value="Unassembled WGS sequence"/>
</dbReference>
<evidence type="ECO:0000313" key="3">
    <source>
        <dbReference type="Proteomes" id="UP001234495"/>
    </source>
</evidence>
<gene>
    <name evidence="2" type="ORF">J2S19_000118</name>
</gene>
<reference evidence="2 3" key="1">
    <citation type="submission" date="2023-07" db="EMBL/GenBank/DDBJ databases">
        <title>Genomic Encyclopedia of Type Strains, Phase IV (KMG-IV): sequencing the most valuable type-strain genomes for metagenomic binning, comparative biology and taxonomic classification.</title>
        <authorList>
            <person name="Goeker M."/>
        </authorList>
    </citation>
    <scope>NUCLEOTIDE SEQUENCE [LARGE SCALE GENOMIC DNA]</scope>
    <source>
        <strain evidence="2 3">DSM 29005</strain>
    </source>
</reference>
<comment type="caution">
    <text evidence="2">The sequence shown here is derived from an EMBL/GenBank/DDBJ whole genome shotgun (WGS) entry which is preliminary data.</text>
</comment>
<proteinExistence type="predicted"/>
<dbReference type="SUPFAM" id="SSF56349">
    <property type="entry name" value="DNA breaking-rejoining enzymes"/>
    <property type="match status" value="1"/>
</dbReference>
<keyword evidence="3" id="KW-1185">Reference proteome</keyword>
<evidence type="ECO:0000256" key="1">
    <source>
        <dbReference type="ARBA" id="ARBA00023172"/>
    </source>
</evidence>
<evidence type="ECO:0000313" key="2">
    <source>
        <dbReference type="EMBL" id="MDQ0228868.1"/>
    </source>
</evidence>
<organism evidence="2 3">
    <name type="scientific">Metabacillus malikii</name>
    <dbReference type="NCBI Taxonomy" id="1504265"/>
    <lineage>
        <taxon>Bacteria</taxon>
        <taxon>Bacillati</taxon>
        <taxon>Bacillota</taxon>
        <taxon>Bacilli</taxon>
        <taxon>Bacillales</taxon>
        <taxon>Bacillaceae</taxon>
        <taxon>Metabacillus</taxon>
    </lineage>
</organism>
<dbReference type="InterPro" id="IPR011010">
    <property type="entry name" value="DNA_brk_join_enz"/>
</dbReference>
<dbReference type="RefSeq" id="WP_307335609.1">
    <property type="nucleotide sequence ID" value="NZ_JAUSUD010000001.1"/>
</dbReference>
<name>A0ABT9Z9D3_9BACI</name>
<sequence>MNNYRYVVREYPTYQVINNKIYTIDSVGIGVEDIERNIVFPSPLTNFIRSNYRRKKSGSVSSQSNPAYTICQFLNYCRDMVEEEIDEFLPLKEKGIKGLTLKHGSLFISDLSIQSREGELKGSYVMSKVKHLNKFYAWLKEENLLEEDIKVFYQVNKYSSYIDGNRYEKELTILGDMFDNGELDTIYPPTQDKITEKLSDFGKDRAKLVKEFLDVAMDVAEDIYLGICFQFFGGLRRGEVVNLTRHSLLTRPQGKYLDVDDNQELLFLHKKNSKSEQVKIRRYQSLFWNSTLEYAYKEQIAKLKLLEQKGKLKNKHALLLSSRTGQPISGNSYWYQFNKVKQAFLKKILDEGRISTYQKLSDIDWSTHLTRGVFTHFCFDAGLSISEVALARGDSNLNSLLDYIEERTVQETLTDALNVVRVAFDKAPNRKITSEFSDTQLSKWRGDIYGA</sequence>
<protein>
    <recommendedName>
        <fullName evidence="4">Phage integrase family protein</fullName>
    </recommendedName>
</protein>
<dbReference type="InterPro" id="IPR013762">
    <property type="entry name" value="Integrase-like_cat_sf"/>
</dbReference>